<dbReference type="InterPro" id="IPR036291">
    <property type="entry name" value="NAD(P)-bd_dom_sf"/>
</dbReference>
<dbReference type="AlphaFoldDB" id="A0AAF0GCW8"/>
<evidence type="ECO:0000313" key="2">
    <source>
        <dbReference type="Proteomes" id="UP001163285"/>
    </source>
</evidence>
<reference evidence="1" key="1">
    <citation type="submission" date="2023-04" db="EMBL/GenBank/DDBJ databases">
        <title>Whole Genome Sequence of Multi-drug resistant Aeromonas caviae as a gut pathogen in newborn.</title>
        <authorList>
            <person name="Jadhav S.V."/>
            <person name="Saroj S.D."/>
            <person name="Saha U.B."/>
            <person name="Sen S."/>
            <person name="Kher A."/>
        </authorList>
    </citation>
    <scope>NUCLEOTIDE SEQUENCE</scope>
    <source>
        <strain evidence="1">SVJ23</strain>
    </source>
</reference>
<dbReference type="PANTHER" id="PTHR43975">
    <property type="entry name" value="ZGC:101858"/>
    <property type="match status" value="1"/>
</dbReference>
<dbReference type="PANTHER" id="PTHR43975:SF2">
    <property type="entry name" value="EG:BACR7A4.14 PROTEIN-RELATED"/>
    <property type="match status" value="1"/>
</dbReference>
<dbReference type="GO" id="GO:0016491">
    <property type="term" value="F:oxidoreductase activity"/>
    <property type="evidence" value="ECO:0007669"/>
    <property type="project" value="UniProtKB-KW"/>
</dbReference>
<dbReference type="Pfam" id="PF13561">
    <property type="entry name" value="adh_short_C2"/>
    <property type="match status" value="1"/>
</dbReference>
<dbReference type="PROSITE" id="PS00061">
    <property type="entry name" value="ADH_SHORT"/>
    <property type="match status" value="1"/>
</dbReference>
<dbReference type="InterPro" id="IPR002347">
    <property type="entry name" value="SDR_fam"/>
</dbReference>
<dbReference type="EC" id="1.-.-.-" evidence="1"/>
<accession>A0AAF0GCW8</accession>
<dbReference type="SUPFAM" id="SSF51735">
    <property type="entry name" value="NAD(P)-binding Rossmann-fold domains"/>
    <property type="match status" value="1"/>
</dbReference>
<dbReference type="CDD" id="cd05233">
    <property type="entry name" value="SDR_c"/>
    <property type="match status" value="1"/>
</dbReference>
<dbReference type="InterPro" id="IPR020904">
    <property type="entry name" value="Sc_DH/Rdtase_CS"/>
</dbReference>
<keyword evidence="1" id="KW-0560">Oxidoreductase</keyword>
<protein>
    <submittedName>
        <fullName evidence="1">SDR family NAD(P)-dependent oxidoreductase</fullName>
        <ecNumber evidence="1">1.-.-.-</ecNumber>
    </submittedName>
</protein>
<dbReference type="PRINTS" id="PR00081">
    <property type="entry name" value="GDHRDH"/>
</dbReference>
<dbReference type="PRINTS" id="PR00080">
    <property type="entry name" value="SDRFAMILY"/>
</dbReference>
<dbReference type="Gene3D" id="3.40.50.720">
    <property type="entry name" value="NAD(P)-binding Rossmann-like Domain"/>
    <property type="match status" value="1"/>
</dbReference>
<proteinExistence type="predicted"/>
<gene>
    <name evidence="1" type="ORF">OJY61_24030</name>
</gene>
<evidence type="ECO:0000313" key="1">
    <source>
        <dbReference type="EMBL" id="WGC85828.1"/>
    </source>
</evidence>
<dbReference type="RefSeq" id="WP_167292745.1">
    <property type="nucleotide sequence ID" value="NZ_AP019195.1"/>
</dbReference>
<sequence>MKTVVVTGSNGGIGTAICRYLMCEGYYVIGIDREDDLNGLHDFISFDISVLAVNHEQYERLYERLVKTIADKKLVSLINNAAIQILGSIDTTSIEDFKITLDTNVVAPFALSKMLISHLESNKGTILNIGSIHSKLTKPEFISYATSKTALLGLTQSLAVDCGNRVRVNVIQPAATATEMLISGFKDNPEALEMLKHYHPTGSIAEPLEIAKAVAFLIRDDLPFANACVLDINGGIGSRLHDPI</sequence>
<dbReference type="Proteomes" id="UP001163285">
    <property type="component" value="Chromosome"/>
</dbReference>
<dbReference type="EMBL" id="CP110176">
    <property type="protein sequence ID" value="WGC85828.1"/>
    <property type="molecule type" value="Genomic_DNA"/>
</dbReference>
<organism evidence="1 2">
    <name type="scientific">Aeromonas caviae</name>
    <name type="common">Aeromonas punctata</name>
    <dbReference type="NCBI Taxonomy" id="648"/>
    <lineage>
        <taxon>Bacteria</taxon>
        <taxon>Pseudomonadati</taxon>
        <taxon>Pseudomonadota</taxon>
        <taxon>Gammaproteobacteria</taxon>
        <taxon>Aeromonadales</taxon>
        <taxon>Aeromonadaceae</taxon>
        <taxon>Aeromonas</taxon>
    </lineage>
</organism>
<name>A0AAF0GCW8_AERCA</name>